<sequence>MKPQDEARHGPEAPIITAAAPADQYCRYTIRDGRENDFDKPVAI</sequence>
<gene>
    <name evidence="1" type="ORF">DEU50_11118</name>
</gene>
<evidence type="ECO:0000313" key="2">
    <source>
        <dbReference type="Proteomes" id="UP000249422"/>
    </source>
</evidence>
<reference evidence="1 2" key="1">
    <citation type="submission" date="2018-06" db="EMBL/GenBank/DDBJ databases">
        <title>Freshwater and sediment microbial communities from various areas in North America, analyzing microbe dynamics in response to fracking.</title>
        <authorList>
            <person name="Lamendella R."/>
        </authorList>
    </citation>
    <scope>NUCLEOTIDE SEQUENCE [LARGE SCALE GENOMIC DNA]</scope>
    <source>
        <strain evidence="1 2">17</strain>
    </source>
</reference>
<proteinExistence type="predicted"/>
<dbReference type="KEGG" id="aeo:O23A_p3148"/>
<dbReference type="AlphaFoldDB" id="A0AAX1PGM7"/>
<comment type="caution">
    <text evidence="1">The sequence shown here is derived from an EMBL/GenBank/DDBJ whole genome shotgun (WGS) entry which is preliminary data.</text>
</comment>
<dbReference type="Proteomes" id="UP000249422">
    <property type="component" value="Unassembled WGS sequence"/>
</dbReference>
<dbReference type="EMBL" id="QLLM01000011">
    <property type="protein sequence ID" value="RAJ03700.1"/>
    <property type="molecule type" value="Genomic_DNA"/>
</dbReference>
<protein>
    <submittedName>
        <fullName evidence="1">Uncharacterized protein</fullName>
    </submittedName>
</protein>
<name>A0AAX1PGM7_AERSA</name>
<organism evidence="1 2">
    <name type="scientific">Aeromonas salmonicida</name>
    <dbReference type="NCBI Taxonomy" id="645"/>
    <lineage>
        <taxon>Bacteria</taxon>
        <taxon>Pseudomonadati</taxon>
        <taxon>Pseudomonadota</taxon>
        <taxon>Gammaproteobacteria</taxon>
        <taxon>Aeromonadales</taxon>
        <taxon>Aeromonadaceae</taxon>
        <taxon>Aeromonas</taxon>
    </lineage>
</organism>
<evidence type="ECO:0000313" key="1">
    <source>
        <dbReference type="EMBL" id="RAJ03700.1"/>
    </source>
</evidence>
<accession>A0AAX1PGM7</accession>